<organism evidence="2 3">
    <name type="scientific">Fusarium pseudoanthophilum</name>
    <dbReference type="NCBI Taxonomy" id="48495"/>
    <lineage>
        <taxon>Eukaryota</taxon>
        <taxon>Fungi</taxon>
        <taxon>Dikarya</taxon>
        <taxon>Ascomycota</taxon>
        <taxon>Pezizomycotina</taxon>
        <taxon>Sordariomycetes</taxon>
        <taxon>Hypocreomycetidae</taxon>
        <taxon>Hypocreales</taxon>
        <taxon>Nectriaceae</taxon>
        <taxon>Fusarium</taxon>
        <taxon>Fusarium fujikuroi species complex</taxon>
    </lineage>
</organism>
<proteinExistence type="predicted"/>
<sequence>MSATEDSPKFESPSRDIDEFRGPEGEEEKEYERERRFDPAADPELHNIPHQSLIKFDPETQRSNLTRKYSETGETKVDPTTVIIHLASGYKVFGNGEYTLISWALYFGPYSRLNKSDGQVCRDYMTEREAEQFCLEWALENIYESISTTVRQLIIATDSPSLVEFVTADLPKMARKKDFKDPDRDYPYSLWEALNLDQVDHHNDDRPVDLRFWLVPKETNPEARAKAECQLIREGKKLLDELSAMERGRNTKRFKRRRFYY</sequence>
<comment type="caution">
    <text evidence="2">The sequence shown here is derived from an EMBL/GenBank/DDBJ whole genome shotgun (WGS) entry which is preliminary data.</text>
</comment>
<dbReference type="InterPro" id="IPR036397">
    <property type="entry name" value="RNaseH_sf"/>
</dbReference>
<evidence type="ECO:0000313" key="2">
    <source>
        <dbReference type="EMBL" id="KAF5576944.1"/>
    </source>
</evidence>
<feature type="compositionally biased region" description="Basic and acidic residues" evidence="1">
    <location>
        <begin position="1"/>
        <end position="47"/>
    </location>
</feature>
<dbReference type="EMBL" id="JAAOAR010000615">
    <property type="protein sequence ID" value="KAF5576944.1"/>
    <property type="molecule type" value="Genomic_DNA"/>
</dbReference>
<evidence type="ECO:0000256" key="1">
    <source>
        <dbReference type="SAM" id="MobiDB-lite"/>
    </source>
</evidence>
<dbReference type="Gene3D" id="3.30.420.10">
    <property type="entry name" value="Ribonuclease H-like superfamily/Ribonuclease H"/>
    <property type="match status" value="1"/>
</dbReference>
<protein>
    <submittedName>
        <fullName evidence="2">Ribonuclease H1</fullName>
    </submittedName>
</protein>
<reference evidence="2 3" key="1">
    <citation type="submission" date="2020-05" db="EMBL/GenBank/DDBJ databases">
        <title>Identification and distribution of gene clusters putatively required for synthesis of sphingolipid metabolism inhibitors in phylogenetically diverse species of the filamentous fungus Fusarium.</title>
        <authorList>
            <person name="Kim H.-S."/>
            <person name="Busman M."/>
            <person name="Brown D.W."/>
            <person name="Divon H."/>
            <person name="Uhlig S."/>
            <person name="Proctor R.H."/>
        </authorList>
    </citation>
    <scope>NUCLEOTIDE SEQUENCE [LARGE SCALE GENOMIC DNA]</scope>
    <source>
        <strain evidence="2 3">NRRL 25211</strain>
    </source>
</reference>
<dbReference type="Proteomes" id="UP000544095">
    <property type="component" value="Unassembled WGS sequence"/>
</dbReference>
<dbReference type="AlphaFoldDB" id="A0A8H5KMD8"/>
<accession>A0A8H5KMD8</accession>
<keyword evidence="3" id="KW-1185">Reference proteome</keyword>
<gene>
    <name evidence="2" type="ORF">FPANT_10677</name>
</gene>
<name>A0A8H5KMD8_9HYPO</name>
<feature type="region of interest" description="Disordered" evidence="1">
    <location>
        <begin position="1"/>
        <end position="61"/>
    </location>
</feature>
<dbReference type="GO" id="GO:0003676">
    <property type="term" value="F:nucleic acid binding"/>
    <property type="evidence" value="ECO:0007669"/>
    <property type="project" value="InterPro"/>
</dbReference>
<evidence type="ECO:0000313" key="3">
    <source>
        <dbReference type="Proteomes" id="UP000544095"/>
    </source>
</evidence>